<evidence type="ECO:0000259" key="3">
    <source>
        <dbReference type="Pfam" id="PF08327"/>
    </source>
</evidence>
<dbReference type="EMBL" id="LT629734">
    <property type="protein sequence ID" value="SDS39743.1"/>
    <property type="molecule type" value="Genomic_DNA"/>
</dbReference>
<dbReference type="AlphaFoldDB" id="A0A1H1RVS0"/>
<evidence type="ECO:0000313" key="4">
    <source>
        <dbReference type="EMBL" id="SDS39743.1"/>
    </source>
</evidence>
<reference evidence="5" key="1">
    <citation type="submission" date="2016-10" db="EMBL/GenBank/DDBJ databases">
        <authorList>
            <person name="Varghese N."/>
            <person name="Submissions S."/>
        </authorList>
    </citation>
    <scope>NUCLEOTIDE SEQUENCE [LARGE SCALE GENOMIC DNA]</scope>
    <source>
        <strain evidence="5">DSM 22965</strain>
    </source>
</reference>
<keyword evidence="5" id="KW-1185">Reference proteome</keyword>
<accession>A0A1H1RVS0</accession>
<dbReference type="SUPFAM" id="SSF55961">
    <property type="entry name" value="Bet v1-like"/>
    <property type="match status" value="1"/>
</dbReference>
<feature type="transmembrane region" description="Helical" evidence="2">
    <location>
        <begin position="118"/>
        <end position="141"/>
    </location>
</feature>
<protein>
    <submittedName>
        <fullName evidence="4">Activator of Hsp90 ATPase homolog 1-like protein</fullName>
    </submittedName>
</protein>
<comment type="similarity">
    <text evidence="1">Belongs to the AHA1 family.</text>
</comment>
<dbReference type="STRING" id="684552.SAMN04489719_2227"/>
<dbReference type="OrthoDB" id="8117292at2"/>
<dbReference type="InterPro" id="IPR023393">
    <property type="entry name" value="START-like_dom_sf"/>
</dbReference>
<evidence type="ECO:0000256" key="2">
    <source>
        <dbReference type="SAM" id="Phobius"/>
    </source>
</evidence>
<dbReference type="Proteomes" id="UP000199649">
    <property type="component" value="Chromosome I"/>
</dbReference>
<evidence type="ECO:0000313" key="5">
    <source>
        <dbReference type="Proteomes" id="UP000199649"/>
    </source>
</evidence>
<evidence type="ECO:0000256" key="1">
    <source>
        <dbReference type="ARBA" id="ARBA00006817"/>
    </source>
</evidence>
<feature type="transmembrane region" description="Helical" evidence="2">
    <location>
        <begin position="78"/>
        <end position="98"/>
    </location>
</feature>
<keyword evidence="2" id="KW-0472">Membrane</keyword>
<organism evidence="4 5">
    <name type="scientific">Agrococcus carbonis</name>
    <dbReference type="NCBI Taxonomy" id="684552"/>
    <lineage>
        <taxon>Bacteria</taxon>
        <taxon>Bacillati</taxon>
        <taxon>Actinomycetota</taxon>
        <taxon>Actinomycetes</taxon>
        <taxon>Micrococcales</taxon>
        <taxon>Microbacteriaceae</taxon>
        <taxon>Agrococcus</taxon>
    </lineage>
</organism>
<sequence length="536" mass="56136">MSGGRHLGADLARFVALLGLIGMVVAEGEPEWLAWVVDGPPVLLLAVVLGVDAVLAAERRLARGDAGGAVRAMMLRGMLLAALGLVLGTATFWVWGFLVPLGAAVATASVALLLPTWAVGALATGVLLGAGWCIAAARAVLPTLEHTHSITTLVREPYATVADVALTGMHPAIALLGGVLLGVAVGRLLAAREGERERSLLAGAAVVGAALLALAVAIDQLTEAWLRGDLDAALSPAALEMLLGLWSALVPHTVELQLLAEPYSASAVELARMVGLALLALGSVGLLAGALRGSALAWADIPRSFGNATITMWSVAAVLRTATIEVGELAPWLEGWAGWVTSTGVGVIVVSAAMRGGRGAIEAGIDALAERGAGGRRPALGPVSLPDDVSFEYETQLRAPIGVVWRALTEPAHILQWMHEPARAAEMRFDVRPGGSMSWRTPLLFSTHRVVIDLVRMDAPTTLVQALRYEGGPVILTSVDRLFEFDGVTTIRTRNTCPDRRIRDRALAARWATARMHERLATFVERQAAGSGTMVG</sequence>
<feature type="domain" description="Activator of Hsp90 ATPase homologue 1/2-like C-terminal" evidence="3">
    <location>
        <begin position="399"/>
        <end position="496"/>
    </location>
</feature>
<dbReference type="Gene3D" id="3.30.530.20">
    <property type="match status" value="1"/>
</dbReference>
<feature type="transmembrane region" description="Helical" evidence="2">
    <location>
        <begin position="32"/>
        <end position="57"/>
    </location>
</feature>
<keyword evidence="2" id="KW-1133">Transmembrane helix</keyword>
<feature type="transmembrane region" description="Helical" evidence="2">
    <location>
        <begin position="200"/>
        <end position="218"/>
    </location>
</feature>
<dbReference type="RefSeq" id="WP_092667069.1">
    <property type="nucleotide sequence ID" value="NZ_LT629734.1"/>
</dbReference>
<dbReference type="InterPro" id="IPR013538">
    <property type="entry name" value="ASHA1/2-like_C"/>
</dbReference>
<gene>
    <name evidence="4" type="ORF">SAMN04489719_2227</name>
</gene>
<feature type="transmembrane region" description="Helical" evidence="2">
    <location>
        <begin position="270"/>
        <end position="293"/>
    </location>
</feature>
<proteinExistence type="inferred from homology"/>
<feature type="transmembrane region" description="Helical" evidence="2">
    <location>
        <begin position="161"/>
        <end position="188"/>
    </location>
</feature>
<keyword evidence="2" id="KW-0812">Transmembrane</keyword>
<name>A0A1H1RVS0_9MICO</name>
<dbReference type="Pfam" id="PF08327">
    <property type="entry name" value="AHSA1"/>
    <property type="match status" value="1"/>
</dbReference>
<feature type="transmembrane region" description="Helical" evidence="2">
    <location>
        <begin position="7"/>
        <end position="26"/>
    </location>
</feature>